<proteinExistence type="predicted"/>
<reference evidence="1" key="1">
    <citation type="submission" date="2020-10" db="EMBL/GenBank/DDBJ databases">
        <title>Genomic Encyclopedia of Type Strains, Phase IV (KMG-IV): sequencing the most valuable type-strain genomes for metagenomic binning, comparative biology and taxonomic classification.</title>
        <authorList>
            <person name="Goeker M."/>
        </authorList>
    </citation>
    <scope>NUCLEOTIDE SEQUENCE</scope>
    <source>
        <strain evidence="1">DSM 13886</strain>
    </source>
</reference>
<sequence length="47" mass="5281">MASVNELSFGFNKRIKINFDGGDFTSDAGLLLYKEFADKIGFTEMIE</sequence>
<accession>A0A927R4N0</accession>
<name>A0A927R4N0_9BACL</name>
<protein>
    <recommendedName>
        <fullName evidence="3">Transposase DDE domain-containing protein</fullName>
    </recommendedName>
</protein>
<comment type="caution">
    <text evidence="1">The sequence shown here is derived from an EMBL/GenBank/DDBJ whole genome shotgun (WGS) entry which is preliminary data.</text>
</comment>
<dbReference type="EMBL" id="JADBEL010000011">
    <property type="protein sequence ID" value="MBE1555078.1"/>
    <property type="molecule type" value="Genomic_DNA"/>
</dbReference>
<dbReference type="AlphaFoldDB" id="A0A927R4N0"/>
<evidence type="ECO:0000313" key="1">
    <source>
        <dbReference type="EMBL" id="MBE1555078.1"/>
    </source>
</evidence>
<dbReference type="RefSeq" id="WP_192598828.1">
    <property type="nucleotide sequence ID" value="NZ_JADBEL010000011.1"/>
</dbReference>
<dbReference type="Proteomes" id="UP000658225">
    <property type="component" value="Unassembled WGS sequence"/>
</dbReference>
<evidence type="ECO:0008006" key="3">
    <source>
        <dbReference type="Google" id="ProtNLM"/>
    </source>
</evidence>
<keyword evidence="2" id="KW-1185">Reference proteome</keyword>
<evidence type="ECO:0000313" key="2">
    <source>
        <dbReference type="Proteomes" id="UP000658225"/>
    </source>
</evidence>
<gene>
    <name evidence="1" type="ORF">H4683_002177</name>
</gene>
<organism evidence="1 2">
    <name type="scientific">Sporosarcina limicola</name>
    <dbReference type="NCBI Taxonomy" id="34101"/>
    <lineage>
        <taxon>Bacteria</taxon>
        <taxon>Bacillati</taxon>
        <taxon>Bacillota</taxon>
        <taxon>Bacilli</taxon>
        <taxon>Bacillales</taxon>
        <taxon>Caryophanaceae</taxon>
        <taxon>Sporosarcina</taxon>
    </lineage>
</organism>